<proteinExistence type="predicted"/>
<evidence type="ECO:0000256" key="1">
    <source>
        <dbReference type="SAM" id="Phobius"/>
    </source>
</evidence>
<evidence type="ECO:0000313" key="2">
    <source>
        <dbReference type="EMBL" id="SDN06496.1"/>
    </source>
</evidence>
<keyword evidence="1" id="KW-1133">Transmembrane helix</keyword>
<dbReference type="EMBL" id="FNHI01000018">
    <property type="protein sequence ID" value="SDN06496.1"/>
    <property type="molecule type" value="Genomic_DNA"/>
</dbReference>
<feature type="transmembrane region" description="Helical" evidence="1">
    <location>
        <begin position="66"/>
        <end position="87"/>
    </location>
</feature>
<evidence type="ECO:0000313" key="3">
    <source>
        <dbReference type="Proteomes" id="UP000199063"/>
    </source>
</evidence>
<reference evidence="3" key="1">
    <citation type="submission" date="2016-10" db="EMBL/GenBank/DDBJ databases">
        <authorList>
            <person name="Varghese N."/>
            <person name="Submissions S."/>
        </authorList>
    </citation>
    <scope>NUCLEOTIDE SEQUENCE [LARGE SCALE GENOMIC DNA]</scope>
    <source>
        <strain evidence="3">CGMCC 4.7042</strain>
    </source>
</reference>
<name>A0A1G9YCY7_9ACTN</name>
<protein>
    <submittedName>
        <fullName evidence="2">Uncharacterized protein</fullName>
    </submittedName>
</protein>
<dbReference type="Proteomes" id="UP000199063">
    <property type="component" value="Unassembled WGS sequence"/>
</dbReference>
<organism evidence="2 3">
    <name type="scientific">Streptomyces wuyuanensis</name>
    <dbReference type="NCBI Taxonomy" id="1196353"/>
    <lineage>
        <taxon>Bacteria</taxon>
        <taxon>Bacillati</taxon>
        <taxon>Actinomycetota</taxon>
        <taxon>Actinomycetes</taxon>
        <taxon>Kitasatosporales</taxon>
        <taxon>Streptomycetaceae</taxon>
        <taxon>Streptomyces</taxon>
    </lineage>
</organism>
<keyword evidence="1" id="KW-0812">Transmembrane</keyword>
<keyword evidence="3" id="KW-1185">Reference proteome</keyword>
<dbReference type="STRING" id="1196353.SAMN05444921_11855"/>
<dbReference type="AlphaFoldDB" id="A0A1G9YCY7"/>
<accession>A0A1G9YCY7</accession>
<feature type="transmembrane region" description="Helical" evidence="1">
    <location>
        <begin position="36"/>
        <end position="54"/>
    </location>
</feature>
<keyword evidence="1" id="KW-0472">Membrane</keyword>
<gene>
    <name evidence="2" type="ORF">SAMN05444921_11855</name>
</gene>
<sequence>MQVMESGRRRARSQHSYSISAALWGAAHYRGRPPNWLVTEGMAVGVVSAAAIAGPGVAGTLLGSTVLQTGEAGMVVALGLVIFLLCLRAGRAFLGPIAVLGVCWAVAAPKATNDVLLRWGGEVSSVVVTSVVPEKGETTERHYCSVQHLDGTPVSGRIWRGCTATTVPGDRIGLVHDPHGRVPPRGITASGHDGKPLAESLGIGLALATLSTVAVVRSYHLGPTTHAPS</sequence>